<dbReference type="PRINTS" id="PR00551">
    <property type="entry name" value="2SGLOBULIN"/>
</dbReference>
<gene>
    <name evidence="7" type="ORF">Sango_0436300</name>
</gene>
<dbReference type="Gene3D" id="3.20.20.80">
    <property type="entry name" value="Glycosidases"/>
    <property type="match status" value="1"/>
</dbReference>
<dbReference type="InterPro" id="IPR001579">
    <property type="entry name" value="Glyco_hydro_18_chit_AS"/>
</dbReference>
<dbReference type="InterPro" id="IPR000677">
    <property type="entry name" value="Chitinase-like"/>
</dbReference>
<dbReference type="Proteomes" id="UP001289374">
    <property type="component" value="Unassembled WGS sequence"/>
</dbReference>
<evidence type="ECO:0000256" key="2">
    <source>
        <dbReference type="ARBA" id="ARBA00023295"/>
    </source>
</evidence>
<dbReference type="SUPFAM" id="SSF51445">
    <property type="entry name" value="(Trans)glycosidases"/>
    <property type="match status" value="1"/>
</dbReference>
<dbReference type="PROSITE" id="PS01095">
    <property type="entry name" value="GH18_1"/>
    <property type="match status" value="1"/>
</dbReference>
<evidence type="ECO:0000256" key="5">
    <source>
        <dbReference type="SAM" id="SignalP"/>
    </source>
</evidence>
<dbReference type="GO" id="GO:0004553">
    <property type="term" value="F:hydrolase activity, hydrolyzing O-glycosyl compounds"/>
    <property type="evidence" value="ECO:0007669"/>
    <property type="project" value="InterPro"/>
</dbReference>
<name>A0AAE1XBU1_9LAMI</name>
<organism evidence="7 8">
    <name type="scientific">Sesamum angolense</name>
    <dbReference type="NCBI Taxonomy" id="2727404"/>
    <lineage>
        <taxon>Eukaryota</taxon>
        <taxon>Viridiplantae</taxon>
        <taxon>Streptophyta</taxon>
        <taxon>Embryophyta</taxon>
        <taxon>Tracheophyta</taxon>
        <taxon>Spermatophyta</taxon>
        <taxon>Magnoliopsida</taxon>
        <taxon>eudicotyledons</taxon>
        <taxon>Gunneridae</taxon>
        <taxon>Pentapetalae</taxon>
        <taxon>asterids</taxon>
        <taxon>lamiids</taxon>
        <taxon>Lamiales</taxon>
        <taxon>Pedaliaceae</taxon>
        <taxon>Sesamum</taxon>
    </lineage>
</organism>
<evidence type="ECO:0000256" key="4">
    <source>
        <dbReference type="RuleBase" id="RU004453"/>
    </source>
</evidence>
<feature type="domain" description="GH18" evidence="6">
    <location>
        <begin position="34"/>
        <end position="182"/>
    </location>
</feature>
<evidence type="ECO:0000313" key="7">
    <source>
        <dbReference type="EMBL" id="KAK4408553.1"/>
    </source>
</evidence>
<comment type="similarity">
    <text evidence="4">Belongs to the glycosyl hydrolase 18 family.</text>
</comment>
<sequence>MDFSKHLSIGIALFIFQVLVLFPSSAQSASNNSNLFREYIGAEFKNVKFSDLPINSQVEFHFILSFAIDYTTSSSATPTDGNFNVFWDADNLSPAQVSAIKNQNSNVKVALSLGGDSVGDGYAYFNPSSVNSWLSNAVSSLTSIIQEYNLDGIDIDYEHFKTDPETFSECIGKLISTLKKNG</sequence>
<dbReference type="InterPro" id="IPR017853">
    <property type="entry name" value="GH"/>
</dbReference>
<dbReference type="EMBL" id="JACGWL010000002">
    <property type="protein sequence ID" value="KAK4408553.1"/>
    <property type="molecule type" value="Genomic_DNA"/>
</dbReference>
<feature type="chain" id="PRO_5042044680" evidence="5">
    <location>
        <begin position="29"/>
        <end position="182"/>
    </location>
</feature>
<feature type="signal peptide" evidence="5">
    <location>
        <begin position="1"/>
        <end position="28"/>
    </location>
</feature>
<dbReference type="AlphaFoldDB" id="A0AAE1XBU1"/>
<reference evidence="7" key="1">
    <citation type="submission" date="2020-06" db="EMBL/GenBank/DDBJ databases">
        <authorList>
            <person name="Li T."/>
            <person name="Hu X."/>
            <person name="Zhang T."/>
            <person name="Song X."/>
            <person name="Zhang H."/>
            <person name="Dai N."/>
            <person name="Sheng W."/>
            <person name="Hou X."/>
            <person name="Wei L."/>
        </authorList>
    </citation>
    <scope>NUCLEOTIDE SEQUENCE</scope>
    <source>
        <strain evidence="7">K16</strain>
        <tissue evidence="7">Leaf</tissue>
    </source>
</reference>
<keyword evidence="1 3" id="KW-0378">Hydrolase</keyword>
<evidence type="ECO:0000256" key="3">
    <source>
        <dbReference type="RuleBase" id="RU000489"/>
    </source>
</evidence>
<evidence type="ECO:0000259" key="6">
    <source>
        <dbReference type="PROSITE" id="PS51910"/>
    </source>
</evidence>
<keyword evidence="2 3" id="KW-0326">Glycosidase</keyword>
<accession>A0AAE1XBU1</accession>
<protein>
    <submittedName>
        <fullName evidence="7">Chitinase 2</fullName>
    </submittedName>
</protein>
<dbReference type="InterPro" id="IPR001223">
    <property type="entry name" value="Glyco_hydro18_cat"/>
</dbReference>
<evidence type="ECO:0000256" key="1">
    <source>
        <dbReference type="ARBA" id="ARBA00022801"/>
    </source>
</evidence>
<dbReference type="GO" id="GO:0005975">
    <property type="term" value="P:carbohydrate metabolic process"/>
    <property type="evidence" value="ECO:0007669"/>
    <property type="project" value="InterPro"/>
</dbReference>
<proteinExistence type="inferred from homology"/>
<dbReference type="PANTHER" id="PTHR46476:SF13">
    <property type="entry name" value="2, PUTATIVE, EXPRESSED-RELATED"/>
    <property type="match status" value="1"/>
</dbReference>
<keyword evidence="8" id="KW-1185">Reference proteome</keyword>
<dbReference type="PANTHER" id="PTHR46476">
    <property type="entry name" value="CHITINASE 2-LIKE"/>
    <property type="match status" value="1"/>
</dbReference>
<evidence type="ECO:0000313" key="8">
    <source>
        <dbReference type="Proteomes" id="UP001289374"/>
    </source>
</evidence>
<dbReference type="PROSITE" id="PS51910">
    <property type="entry name" value="GH18_2"/>
    <property type="match status" value="1"/>
</dbReference>
<dbReference type="Pfam" id="PF00704">
    <property type="entry name" value="Glyco_hydro_18"/>
    <property type="match status" value="1"/>
</dbReference>
<comment type="caution">
    <text evidence="7">The sequence shown here is derived from an EMBL/GenBank/DDBJ whole genome shotgun (WGS) entry which is preliminary data.</text>
</comment>
<reference evidence="7" key="2">
    <citation type="journal article" date="2024" name="Plant">
        <title>Genomic evolution and insights into agronomic trait innovations of Sesamum species.</title>
        <authorList>
            <person name="Miao H."/>
            <person name="Wang L."/>
            <person name="Qu L."/>
            <person name="Liu H."/>
            <person name="Sun Y."/>
            <person name="Le M."/>
            <person name="Wang Q."/>
            <person name="Wei S."/>
            <person name="Zheng Y."/>
            <person name="Lin W."/>
            <person name="Duan Y."/>
            <person name="Cao H."/>
            <person name="Xiong S."/>
            <person name="Wang X."/>
            <person name="Wei L."/>
            <person name="Li C."/>
            <person name="Ma Q."/>
            <person name="Ju M."/>
            <person name="Zhao R."/>
            <person name="Li G."/>
            <person name="Mu C."/>
            <person name="Tian Q."/>
            <person name="Mei H."/>
            <person name="Zhang T."/>
            <person name="Gao T."/>
            <person name="Zhang H."/>
        </authorList>
    </citation>
    <scope>NUCLEOTIDE SEQUENCE</scope>
    <source>
        <strain evidence="7">K16</strain>
    </source>
</reference>
<keyword evidence="5" id="KW-0732">Signal</keyword>